<dbReference type="Proteomes" id="UP000563426">
    <property type="component" value="Unassembled WGS sequence"/>
</dbReference>
<dbReference type="PANTHER" id="PTHR14239:SF10">
    <property type="entry name" value="REDUCTASE"/>
    <property type="match status" value="1"/>
</dbReference>
<accession>A0A3A8IG32</accession>
<dbReference type="InterPro" id="IPR028939">
    <property type="entry name" value="P5C_Rdtase_cat_N"/>
</dbReference>
<evidence type="ECO:0000313" key="3">
    <source>
        <dbReference type="EMBL" id="NOK36477.1"/>
    </source>
</evidence>
<feature type="domain" description="Pyrroline-5-carboxylate reductase catalytic N-terminal" evidence="2">
    <location>
        <begin position="2"/>
        <end position="96"/>
    </location>
</feature>
<keyword evidence="4" id="KW-1185">Reference proteome</keyword>
<comment type="caution">
    <text evidence="3">The sequence shown here is derived from an EMBL/GenBank/DDBJ whole genome shotgun (WGS) entry which is preliminary data.</text>
</comment>
<evidence type="ECO:0000313" key="4">
    <source>
        <dbReference type="Proteomes" id="UP000563426"/>
    </source>
</evidence>
<dbReference type="GO" id="GO:0016491">
    <property type="term" value="F:oxidoreductase activity"/>
    <property type="evidence" value="ECO:0007669"/>
    <property type="project" value="UniProtKB-KW"/>
</dbReference>
<dbReference type="InterPro" id="IPR036291">
    <property type="entry name" value="NAD(P)-bd_dom_sf"/>
</dbReference>
<keyword evidence="1" id="KW-0560">Oxidoreductase</keyword>
<dbReference type="AlphaFoldDB" id="A0A3A8IG32"/>
<name>A0A3A8IG32_9BACT</name>
<organism evidence="3 4">
    <name type="scientific">Corallococcus exercitus</name>
    <dbReference type="NCBI Taxonomy" id="2316736"/>
    <lineage>
        <taxon>Bacteria</taxon>
        <taxon>Pseudomonadati</taxon>
        <taxon>Myxococcota</taxon>
        <taxon>Myxococcia</taxon>
        <taxon>Myxococcales</taxon>
        <taxon>Cystobacterineae</taxon>
        <taxon>Myxococcaceae</taxon>
        <taxon>Corallococcus</taxon>
    </lineage>
</organism>
<dbReference type="PANTHER" id="PTHR14239">
    <property type="entry name" value="DUDULIN-RELATED"/>
    <property type="match status" value="1"/>
</dbReference>
<sequence length="216" mass="23268">MKIAILGTGMVGETLGSKLVALGHEVRMGSRTPDNAKAAAWVKKAGGKASQGTFRDAAWFAELLFNCTLGNASLEVLKSAGEDALRGKVLVDVSNPLDFTKGMPPVLSTPPDDSLGEQLQRAFPSLKVVKALNTMNCEVMVDPSRVPGDHDVFVSGNDVDAKARVKQLLTEGFGWKHVIDLGDITTARGTEAFLPLWLRLWGTLRTGDFNIHVVKR</sequence>
<evidence type="ECO:0000256" key="1">
    <source>
        <dbReference type="ARBA" id="ARBA00023002"/>
    </source>
</evidence>
<protein>
    <submittedName>
        <fullName evidence="3">NAD(P)-binding domain-containing protein</fullName>
    </submittedName>
</protein>
<dbReference type="Pfam" id="PF03807">
    <property type="entry name" value="F420_oxidored"/>
    <property type="match status" value="1"/>
</dbReference>
<evidence type="ECO:0000259" key="2">
    <source>
        <dbReference type="Pfam" id="PF03807"/>
    </source>
</evidence>
<dbReference type="SUPFAM" id="SSF51735">
    <property type="entry name" value="NAD(P)-binding Rossmann-fold domains"/>
    <property type="match status" value="1"/>
</dbReference>
<gene>
    <name evidence="3" type="ORF">HMI49_25035</name>
</gene>
<dbReference type="RefSeq" id="WP_120524194.1">
    <property type="nucleotide sequence ID" value="NZ_JABFJV010000164.1"/>
</dbReference>
<reference evidence="3 4" key="1">
    <citation type="submission" date="2020-05" db="EMBL/GenBank/DDBJ databases">
        <authorList>
            <person name="Whitworth D."/>
        </authorList>
    </citation>
    <scope>NUCLEOTIDE SEQUENCE [LARGE SCALE GENOMIC DNA]</scope>
    <source>
        <strain evidence="3 4">AB043B</strain>
    </source>
</reference>
<dbReference type="OrthoDB" id="5499754at2"/>
<dbReference type="Gene3D" id="3.40.50.720">
    <property type="entry name" value="NAD(P)-binding Rossmann-like Domain"/>
    <property type="match status" value="1"/>
</dbReference>
<dbReference type="EMBL" id="JABFJV010000164">
    <property type="protein sequence ID" value="NOK36477.1"/>
    <property type="molecule type" value="Genomic_DNA"/>
</dbReference>
<proteinExistence type="predicted"/>
<dbReference type="InterPro" id="IPR051267">
    <property type="entry name" value="STEAP_metalloreductase"/>
</dbReference>